<dbReference type="PANTHER" id="PTHR13113">
    <property type="entry name" value="ECSIT EVOLUTIONARILY CONSERVED SIGNALING INTERMEDIATE IN TOLL PATHWAYS"/>
    <property type="match status" value="1"/>
</dbReference>
<reference evidence="14 15" key="1">
    <citation type="submission" date="2025-08" db="UniProtKB">
        <authorList>
            <consortium name="RefSeq"/>
        </authorList>
    </citation>
    <scope>IDENTIFICATION</scope>
</reference>
<dbReference type="InterPro" id="IPR010418">
    <property type="entry name" value="ECSIT"/>
</dbReference>
<evidence type="ECO:0000256" key="8">
    <source>
        <dbReference type="ARBA" id="ARBA00022859"/>
    </source>
</evidence>
<keyword evidence="6" id="KW-0963">Cytoplasm</keyword>
<keyword evidence="13" id="KW-1185">Reference proteome</keyword>
<dbReference type="PANTHER" id="PTHR13113:SF1">
    <property type="entry name" value="EVOLUTIONARILY CONSERVED SIGNALING INTERMEDIATE IN TOLL PATHWAY, MITOCHONDRIAL"/>
    <property type="match status" value="1"/>
</dbReference>
<evidence type="ECO:0000256" key="2">
    <source>
        <dbReference type="ARBA" id="ARBA00004173"/>
    </source>
</evidence>
<dbReference type="Proteomes" id="UP000515154">
    <property type="component" value="Unplaced"/>
</dbReference>
<evidence type="ECO:0000313" key="13">
    <source>
        <dbReference type="Proteomes" id="UP000515154"/>
    </source>
</evidence>
<dbReference type="InterPro" id="IPR029342">
    <property type="entry name" value="ECIST_C"/>
</dbReference>
<name>A0A6P7U5T1_9MOLL</name>
<evidence type="ECO:0000256" key="5">
    <source>
        <dbReference type="ARBA" id="ARBA00019998"/>
    </source>
</evidence>
<evidence type="ECO:0000256" key="4">
    <source>
        <dbReference type="ARBA" id="ARBA00007674"/>
    </source>
</evidence>
<evidence type="ECO:0000256" key="3">
    <source>
        <dbReference type="ARBA" id="ARBA00004496"/>
    </source>
</evidence>
<dbReference type="RefSeq" id="XP_029657692.1">
    <property type="nucleotide sequence ID" value="XM_029801832.1"/>
</dbReference>
<evidence type="ECO:0000256" key="11">
    <source>
        <dbReference type="ARBA" id="ARBA00023242"/>
    </source>
</evidence>
<dbReference type="GO" id="GO:0045087">
    <property type="term" value="P:innate immune response"/>
    <property type="evidence" value="ECO:0007669"/>
    <property type="project" value="UniProtKB-KW"/>
</dbReference>
<dbReference type="KEGG" id="osn:115231948"/>
<evidence type="ECO:0000313" key="14">
    <source>
        <dbReference type="RefSeq" id="XP_029654081.1"/>
    </source>
</evidence>
<sequence>MYWMPKFKGMNPHYVPPLPKEHVKSDHFQLTLARVALKRMSFDIEAVISCHKLRSQPNSLFIVSSQSPLQKELIEKAPACSQFCISGPFKSFLRKHMLSYYVLGYRTDATGRVENSDENLFNFYFESEEDRKKLKPVKTIHEQDDETILALCILVGNELDFGSTLSGWLTYLQEENPSLVSRQVNIRLSE</sequence>
<organism evidence="13 15">
    <name type="scientific">Octopus sinensis</name>
    <name type="common">East Asian common octopus</name>
    <dbReference type="NCBI Taxonomy" id="2607531"/>
    <lineage>
        <taxon>Eukaryota</taxon>
        <taxon>Metazoa</taxon>
        <taxon>Spiralia</taxon>
        <taxon>Lophotrochozoa</taxon>
        <taxon>Mollusca</taxon>
        <taxon>Cephalopoda</taxon>
        <taxon>Coleoidea</taxon>
        <taxon>Octopodiformes</taxon>
        <taxon>Octopoda</taxon>
        <taxon>Incirrata</taxon>
        <taxon>Octopodidae</taxon>
        <taxon>Octopus</taxon>
    </lineage>
</organism>
<evidence type="ECO:0000259" key="12">
    <source>
        <dbReference type="SMART" id="SM01284"/>
    </source>
</evidence>
<evidence type="ECO:0000313" key="16">
    <source>
        <dbReference type="RefSeq" id="XP_029657692.1"/>
    </source>
</evidence>
<dbReference type="Pfam" id="PF06239">
    <property type="entry name" value="ECSIT_N"/>
    <property type="match status" value="1"/>
</dbReference>
<dbReference type="GO" id="GO:0005634">
    <property type="term" value="C:nucleus"/>
    <property type="evidence" value="ECO:0007669"/>
    <property type="project" value="UniProtKB-SubCell"/>
</dbReference>
<feature type="domain" description="ECSIT C-terminal" evidence="12">
    <location>
        <begin position="67"/>
        <end position="189"/>
    </location>
</feature>
<dbReference type="AlphaFoldDB" id="A0A6P7U5T1"/>
<dbReference type="KEGG" id="osn:115231950"/>
<dbReference type="RefSeq" id="XP_029654081.1">
    <property type="nucleotide sequence ID" value="XM_029798221.1"/>
</dbReference>
<evidence type="ECO:0000313" key="15">
    <source>
        <dbReference type="RefSeq" id="XP_029657690.1"/>
    </source>
</evidence>
<keyword evidence="7" id="KW-0399">Innate immunity</keyword>
<keyword evidence="8" id="KW-0391">Immunity</keyword>
<evidence type="ECO:0000256" key="10">
    <source>
        <dbReference type="ARBA" id="ARBA00023128"/>
    </source>
</evidence>
<evidence type="ECO:0000256" key="7">
    <source>
        <dbReference type="ARBA" id="ARBA00022588"/>
    </source>
</evidence>
<dbReference type="GO" id="GO:0007178">
    <property type="term" value="P:cell surface receptor protein serine/threonine kinase signaling pathway"/>
    <property type="evidence" value="ECO:0007669"/>
    <property type="project" value="TreeGrafter"/>
</dbReference>
<gene>
    <name evidence="15" type="primary">LOC115231948</name>
    <name evidence="14" type="synonym">LOC115227356</name>
    <name evidence="16" type="synonym">LOC115231950</name>
</gene>
<keyword evidence="9" id="KW-0809">Transit peptide</keyword>
<proteinExistence type="inferred from homology"/>
<comment type="similarity">
    <text evidence="4">Belongs to the ECSIT family.</text>
</comment>
<accession>A0A6P7U5T1</accession>
<keyword evidence="11" id="KW-0539">Nucleus</keyword>
<dbReference type="SMART" id="SM01284">
    <property type="entry name" value="ECSIT_Cterm"/>
    <property type="match status" value="1"/>
</dbReference>
<keyword evidence="10" id="KW-0496">Mitochondrion</keyword>
<dbReference type="Pfam" id="PF14784">
    <property type="entry name" value="ECSIT_C"/>
    <property type="match status" value="1"/>
</dbReference>
<protein>
    <recommendedName>
        <fullName evidence="5">Evolutionarily conserved signaling intermediate in Toll pathway, mitochondrial</fullName>
    </recommendedName>
</protein>
<evidence type="ECO:0000256" key="1">
    <source>
        <dbReference type="ARBA" id="ARBA00004123"/>
    </source>
</evidence>
<comment type="subcellular location">
    <subcellularLocation>
        <location evidence="3">Cytoplasm</location>
    </subcellularLocation>
    <subcellularLocation>
        <location evidence="2">Mitochondrion</location>
    </subcellularLocation>
    <subcellularLocation>
        <location evidence="1">Nucleus</location>
    </subcellularLocation>
</comment>
<dbReference type="InterPro" id="IPR046448">
    <property type="entry name" value="ECSIT_N"/>
</dbReference>
<dbReference type="KEGG" id="osn:115227356"/>
<evidence type="ECO:0000256" key="6">
    <source>
        <dbReference type="ARBA" id="ARBA00022490"/>
    </source>
</evidence>
<evidence type="ECO:0000256" key="9">
    <source>
        <dbReference type="ARBA" id="ARBA00022946"/>
    </source>
</evidence>
<dbReference type="GO" id="GO:0005739">
    <property type="term" value="C:mitochondrion"/>
    <property type="evidence" value="ECO:0007669"/>
    <property type="project" value="UniProtKB-SubCell"/>
</dbReference>
<dbReference type="RefSeq" id="XP_029657690.1">
    <property type="nucleotide sequence ID" value="XM_029801830.1"/>
</dbReference>